<evidence type="ECO:0000313" key="7">
    <source>
        <dbReference type="EMBL" id="SDL04456.1"/>
    </source>
</evidence>
<dbReference type="PANTHER" id="PTHR30086:SF20">
    <property type="entry name" value="ARGININE EXPORTER PROTEIN ARGO-RELATED"/>
    <property type="match status" value="1"/>
</dbReference>
<gene>
    <name evidence="7" type="ORF">SAMN04487971_105222</name>
</gene>
<evidence type="ECO:0000313" key="8">
    <source>
        <dbReference type="Proteomes" id="UP000199555"/>
    </source>
</evidence>
<keyword evidence="8" id="KW-1185">Reference proteome</keyword>
<dbReference type="RefSeq" id="WP_090754427.1">
    <property type="nucleotide sequence ID" value="NZ_FNGE01000005.1"/>
</dbReference>
<dbReference type="STRING" id="525640.SAMN04487971_105222"/>
<feature type="transmembrane region" description="Helical" evidence="6">
    <location>
        <begin position="72"/>
        <end position="90"/>
    </location>
</feature>
<feature type="transmembrane region" description="Helical" evidence="6">
    <location>
        <begin position="102"/>
        <end position="126"/>
    </location>
</feature>
<dbReference type="PANTHER" id="PTHR30086">
    <property type="entry name" value="ARGININE EXPORTER PROTEIN ARGO"/>
    <property type="match status" value="1"/>
</dbReference>
<dbReference type="InterPro" id="IPR001123">
    <property type="entry name" value="LeuE-type"/>
</dbReference>
<evidence type="ECO:0000256" key="5">
    <source>
        <dbReference type="ARBA" id="ARBA00023136"/>
    </source>
</evidence>
<dbReference type="AlphaFoldDB" id="A0A1G9GUV3"/>
<comment type="subcellular location">
    <subcellularLocation>
        <location evidence="1">Cell membrane</location>
        <topology evidence="1">Multi-pass membrane protein</topology>
    </subcellularLocation>
</comment>
<accession>A0A1G9GUV3</accession>
<dbReference type="OrthoDB" id="5638726at2"/>
<feature type="transmembrane region" description="Helical" evidence="6">
    <location>
        <begin position="41"/>
        <end position="66"/>
    </location>
</feature>
<keyword evidence="4 6" id="KW-1133">Transmembrane helix</keyword>
<evidence type="ECO:0000256" key="3">
    <source>
        <dbReference type="ARBA" id="ARBA00022692"/>
    </source>
</evidence>
<evidence type="ECO:0000256" key="4">
    <source>
        <dbReference type="ARBA" id="ARBA00022989"/>
    </source>
</evidence>
<sequence length="205" mass="21278">MFQGAEAASFLSGLGIGLSLIVAIGAQNAFVLKQGLLRQHVFAVCLFCAASDAALIAAGVAGAGAIARNAPWFLSAMRWGGAAFLIWYGFRSARAAWRGGEALRAEGAVAPTLAATLGTIAALTWLNPHVWLDTVVLLGSVSALQPDRLAFALGAMSGSFLFFFSLGYGARLLAPLFVRPLAWRILDAGVALVMWTIAATLIVGG</sequence>
<keyword evidence="2" id="KW-1003">Cell membrane</keyword>
<protein>
    <submittedName>
        <fullName evidence="7">L-lysine exporter family protein LysE/ArgO</fullName>
    </submittedName>
</protein>
<evidence type="ECO:0000256" key="6">
    <source>
        <dbReference type="SAM" id="Phobius"/>
    </source>
</evidence>
<feature type="transmembrane region" description="Helical" evidence="6">
    <location>
        <begin position="12"/>
        <end position="32"/>
    </location>
</feature>
<organism evidence="7 8">
    <name type="scientific">Paracoccus chinensis</name>
    <dbReference type="NCBI Taxonomy" id="525640"/>
    <lineage>
        <taxon>Bacteria</taxon>
        <taxon>Pseudomonadati</taxon>
        <taxon>Pseudomonadota</taxon>
        <taxon>Alphaproteobacteria</taxon>
        <taxon>Rhodobacterales</taxon>
        <taxon>Paracoccaceae</taxon>
        <taxon>Paracoccus</taxon>
    </lineage>
</organism>
<name>A0A1G9GUV3_9RHOB</name>
<dbReference type="GO" id="GO:0015171">
    <property type="term" value="F:amino acid transmembrane transporter activity"/>
    <property type="evidence" value="ECO:0007669"/>
    <property type="project" value="TreeGrafter"/>
</dbReference>
<dbReference type="EMBL" id="FNGE01000005">
    <property type="protein sequence ID" value="SDL04456.1"/>
    <property type="molecule type" value="Genomic_DNA"/>
</dbReference>
<dbReference type="Pfam" id="PF01810">
    <property type="entry name" value="LysE"/>
    <property type="match status" value="1"/>
</dbReference>
<reference evidence="8" key="1">
    <citation type="submission" date="2016-10" db="EMBL/GenBank/DDBJ databases">
        <authorList>
            <person name="Varghese N."/>
            <person name="Submissions S."/>
        </authorList>
    </citation>
    <scope>NUCLEOTIDE SEQUENCE [LARGE SCALE GENOMIC DNA]</scope>
    <source>
        <strain evidence="8">CGMCC 1.7655</strain>
    </source>
</reference>
<evidence type="ECO:0000256" key="2">
    <source>
        <dbReference type="ARBA" id="ARBA00022475"/>
    </source>
</evidence>
<proteinExistence type="predicted"/>
<keyword evidence="5 6" id="KW-0472">Membrane</keyword>
<keyword evidence="3 6" id="KW-0812">Transmembrane</keyword>
<dbReference type="GO" id="GO:0005886">
    <property type="term" value="C:plasma membrane"/>
    <property type="evidence" value="ECO:0007669"/>
    <property type="project" value="UniProtKB-SubCell"/>
</dbReference>
<evidence type="ECO:0000256" key="1">
    <source>
        <dbReference type="ARBA" id="ARBA00004651"/>
    </source>
</evidence>
<feature type="transmembrane region" description="Helical" evidence="6">
    <location>
        <begin position="181"/>
        <end position="203"/>
    </location>
</feature>
<feature type="transmembrane region" description="Helical" evidence="6">
    <location>
        <begin position="149"/>
        <end position="169"/>
    </location>
</feature>
<dbReference type="Proteomes" id="UP000199555">
    <property type="component" value="Unassembled WGS sequence"/>
</dbReference>